<name>A0A9W8DMB4_9FUNG</name>
<reference evidence="2" key="1">
    <citation type="submission" date="2022-07" db="EMBL/GenBank/DDBJ databases">
        <title>Phylogenomic reconstructions and comparative analyses of Kickxellomycotina fungi.</title>
        <authorList>
            <person name="Reynolds N.K."/>
            <person name="Stajich J.E."/>
            <person name="Barry K."/>
            <person name="Grigoriev I.V."/>
            <person name="Crous P."/>
            <person name="Smith M.E."/>
        </authorList>
    </citation>
    <scope>NUCLEOTIDE SEQUENCE</scope>
    <source>
        <strain evidence="2">NBRC 100468</strain>
    </source>
</reference>
<organism evidence="2 3">
    <name type="scientific">Mycoemilia scoparia</name>
    <dbReference type="NCBI Taxonomy" id="417184"/>
    <lineage>
        <taxon>Eukaryota</taxon>
        <taxon>Fungi</taxon>
        <taxon>Fungi incertae sedis</taxon>
        <taxon>Zoopagomycota</taxon>
        <taxon>Kickxellomycotina</taxon>
        <taxon>Kickxellomycetes</taxon>
        <taxon>Kickxellales</taxon>
        <taxon>Kickxellaceae</taxon>
        <taxon>Mycoemilia</taxon>
    </lineage>
</organism>
<keyword evidence="3" id="KW-1185">Reference proteome</keyword>
<feature type="region of interest" description="Disordered" evidence="1">
    <location>
        <begin position="503"/>
        <end position="522"/>
    </location>
</feature>
<evidence type="ECO:0000313" key="2">
    <source>
        <dbReference type="EMBL" id="KAJ1909975.1"/>
    </source>
</evidence>
<proteinExistence type="predicted"/>
<comment type="caution">
    <text evidence="2">The sequence shown here is derived from an EMBL/GenBank/DDBJ whole genome shotgun (WGS) entry which is preliminary data.</text>
</comment>
<evidence type="ECO:0000256" key="1">
    <source>
        <dbReference type="SAM" id="MobiDB-lite"/>
    </source>
</evidence>
<accession>A0A9W8DMB4</accession>
<dbReference type="InterPro" id="IPR036691">
    <property type="entry name" value="Endo/exonu/phosph_ase_sf"/>
</dbReference>
<evidence type="ECO:0000313" key="3">
    <source>
        <dbReference type="Proteomes" id="UP001150538"/>
    </source>
</evidence>
<dbReference type="Proteomes" id="UP001150538">
    <property type="component" value="Unassembled WGS sequence"/>
</dbReference>
<dbReference type="Gene3D" id="3.60.10.10">
    <property type="entry name" value="Endonuclease/exonuclease/phosphatase"/>
    <property type="match status" value="1"/>
</dbReference>
<protein>
    <recommendedName>
        <fullName evidence="4">Endonuclease/exonuclease/phosphatase domain-containing protein</fullName>
    </recommendedName>
</protein>
<gene>
    <name evidence="2" type="ORF">H4219_006311</name>
</gene>
<dbReference type="SUPFAM" id="SSF56219">
    <property type="entry name" value="DNase I-like"/>
    <property type="match status" value="1"/>
</dbReference>
<evidence type="ECO:0008006" key="4">
    <source>
        <dbReference type="Google" id="ProtNLM"/>
    </source>
</evidence>
<sequence length="522" mass="57313">MENHYLHPNTLTRSALLRQPVSPLGILSHNILGARLDVHYNRKQWTELISLISTPSSLTHILFLQEFKSHIPPQDALSLHFRDYNITSFKPKPNGKFDIITITHSTLGLPVTLPESTDRVGLTLLPDVGLLLINIHAPNSPPNYFFTNIISLVSCYKANGYEIVLGGDMNTTIHPTDHSSLPSELHGSTGLISLLQYLEVTDIADYLNPSSATPEGHPIPRKHLFTHRTNLASTTPNACIDIIAIPDSFIGQFSLHIELHMVPTSDHSIIHAFLNPRPQQTFVKQPKQNRIPPSIFSYSKANNILDNLIPDHSPAKLAKDWHVVKASLLAPLKALVLHKAAATRTKIIKLCKRICSLSTCPGGRSSNATEILQLEDQVVALTAEAGAHIRQTRIKNFCLKGDSLNRWSAQINKNLIQPHKVQEIKELTDPTTGATESSPDGLCNAALNFYKNLYASAPSLSTACNSLFNDLKSFLQTSSGFTPGTVFDSLFSPFSNEEFKSAAKTAGKNKLPGPDGIPSDVL</sequence>
<dbReference type="AlphaFoldDB" id="A0A9W8DMB4"/>
<dbReference type="EMBL" id="JANBPU010000652">
    <property type="protein sequence ID" value="KAJ1909975.1"/>
    <property type="molecule type" value="Genomic_DNA"/>
</dbReference>